<organism evidence="1 2">
    <name type="scientific">Musa troglodytarum</name>
    <name type="common">fe'i banana</name>
    <dbReference type="NCBI Taxonomy" id="320322"/>
    <lineage>
        <taxon>Eukaryota</taxon>
        <taxon>Viridiplantae</taxon>
        <taxon>Streptophyta</taxon>
        <taxon>Embryophyta</taxon>
        <taxon>Tracheophyta</taxon>
        <taxon>Spermatophyta</taxon>
        <taxon>Magnoliopsida</taxon>
        <taxon>Liliopsida</taxon>
        <taxon>Zingiberales</taxon>
        <taxon>Musaceae</taxon>
        <taxon>Musa</taxon>
    </lineage>
</organism>
<protein>
    <submittedName>
        <fullName evidence="1">Uncharacterized protein</fullName>
    </submittedName>
</protein>
<accession>A0A9E7JCK0</accession>
<dbReference type="Proteomes" id="UP001055439">
    <property type="component" value="Chromosome 1"/>
</dbReference>
<proteinExistence type="predicted"/>
<reference evidence="1" key="1">
    <citation type="submission" date="2022-05" db="EMBL/GenBank/DDBJ databases">
        <title>The Musa troglodytarum L. genome provides insights into the mechanism of non-climacteric behaviour and enrichment of carotenoids.</title>
        <authorList>
            <person name="Wang J."/>
        </authorList>
    </citation>
    <scope>NUCLEOTIDE SEQUENCE</scope>
    <source>
        <tissue evidence="1">Leaf</tissue>
    </source>
</reference>
<evidence type="ECO:0000313" key="1">
    <source>
        <dbReference type="EMBL" id="URD76155.1"/>
    </source>
</evidence>
<sequence length="32" mass="3588">MVSALFTCLECYPCVNFDVAEDISDETEEAKD</sequence>
<dbReference type="AlphaFoldDB" id="A0A9E7JCK0"/>
<keyword evidence="2" id="KW-1185">Reference proteome</keyword>
<gene>
    <name evidence="1" type="ORF">MUK42_08618</name>
</gene>
<dbReference type="EMBL" id="CP097502">
    <property type="protein sequence ID" value="URD76155.1"/>
    <property type="molecule type" value="Genomic_DNA"/>
</dbReference>
<name>A0A9E7JCK0_9LILI</name>
<evidence type="ECO:0000313" key="2">
    <source>
        <dbReference type="Proteomes" id="UP001055439"/>
    </source>
</evidence>